<dbReference type="VEuPathDB" id="FungiDB:I303_07353"/>
<evidence type="ECO:0000256" key="1">
    <source>
        <dbReference type="SAM" id="Coils"/>
    </source>
</evidence>
<feature type="compositionally biased region" description="Low complexity" evidence="2">
    <location>
        <begin position="91"/>
        <end position="107"/>
    </location>
</feature>
<dbReference type="EMBL" id="KI894035">
    <property type="protein sequence ID" value="OBR82591.1"/>
    <property type="molecule type" value="Genomic_DNA"/>
</dbReference>
<reference evidence="4" key="3">
    <citation type="submission" date="2024-02" db="EMBL/GenBank/DDBJ databases">
        <title>Comparative genomics of Cryptococcus and Kwoniella reveals pathogenesis evolution and contrasting modes of karyotype evolution via chromosome fusion or intercentromeric recombination.</title>
        <authorList>
            <person name="Coelho M.A."/>
            <person name="David-Palma M."/>
            <person name="Shea T."/>
            <person name="Bowers K."/>
            <person name="McGinley-Smith S."/>
            <person name="Mohammad A.W."/>
            <person name="Gnirke A."/>
            <person name="Yurkov A.M."/>
            <person name="Nowrousian M."/>
            <person name="Sun S."/>
            <person name="Cuomo C.A."/>
            <person name="Heitman J."/>
        </authorList>
    </citation>
    <scope>NUCLEOTIDE SEQUENCE</scope>
    <source>
        <strain evidence="4">CBS 10117</strain>
    </source>
</reference>
<organism evidence="3">
    <name type="scientific">Kwoniella dejecticola CBS 10117</name>
    <dbReference type="NCBI Taxonomy" id="1296121"/>
    <lineage>
        <taxon>Eukaryota</taxon>
        <taxon>Fungi</taxon>
        <taxon>Dikarya</taxon>
        <taxon>Basidiomycota</taxon>
        <taxon>Agaricomycotina</taxon>
        <taxon>Tremellomycetes</taxon>
        <taxon>Tremellales</taxon>
        <taxon>Cryptococcaceae</taxon>
        <taxon>Kwoniella</taxon>
    </lineage>
</organism>
<protein>
    <submittedName>
        <fullName evidence="3">Uncharacterized protein</fullName>
    </submittedName>
</protein>
<dbReference type="STRING" id="1296121.A0A1A5ZXQ1"/>
<evidence type="ECO:0000313" key="4">
    <source>
        <dbReference type="EMBL" id="WWC65699.1"/>
    </source>
</evidence>
<reference evidence="3" key="1">
    <citation type="submission" date="2013-07" db="EMBL/GenBank/DDBJ databases">
        <title>The Genome Sequence of Cryptococcus dejecticola CBS10117.</title>
        <authorList>
            <consortium name="The Broad Institute Genome Sequencing Platform"/>
            <person name="Cuomo C."/>
            <person name="Litvintseva A."/>
            <person name="Chen Y."/>
            <person name="Heitman J."/>
            <person name="Sun S."/>
            <person name="Springer D."/>
            <person name="Dromer F."/>
            <person name="Young S.K."/>
            <person name="Zeng Q."/>
            <person name="Gargeya S."/>
            <person name="Fitzgerald M."/>
            <person name="Abouelleil A."/>
            <person name="Alvarado L."/>
            <person name="Berlin A.M."/>
            <person name="Chapman S.B."/>
            <person name="Dewar J."/>
            <person name="Goldberg J."/>
            <person name="Griggs A."/>
            <person name="Gujja S."/>
            <person name="Hansen M."/>
            <person name="Howarth C."/>
            <person name="Imamovic A."/>
            <person name="Larimer J."/>
            <person name="McCowan C."/>
            <person name="Murphy C."/>
            <person name="Pearson M."/>
            <person name="Priest M."/>
            <person name="Roberts A."/>
            <person name="Saif S."/>
            <person name="Shea T."/>
            <person name="Sykes S."/>
            <person name="Wortman J."/>
            <person name="Nusbaum C."/>
            <person name="Birren B."/>
        </authorList>
    </citation>
    <scope>NUCLEOTIDE SEQUENCE [LARGE SCALE GENOMIC DNA]</scope>
    <source>
        <strain evidence="3">CBS 10117</strain>
    </source>
</reference>
<proteinExistence type="predicted"/>
<feature type="compositionally biased region" description="Polar residues" evidence="2">
    <location>
        <begin position="126"/>
        <end position="142"/>
    </location>
</feature>
<gene>
    <name evidence="3" type="ORF">I303_07353</name>
    <name evidence="4" type="ORF">I303_108320</name>
</gene>
<feature type="region of interest" description="Disordered" evidence="2">
    <location>
        <begin position="91"/>
        <end position="170"/>
    </location>
</feature>
<dbReference type="GeneID" id="28971052"/>
<feature type="compositionally biased region" description="Polar residues" evidence="2">
    <location>
        <begin position="150"/>
        <end position="163"/>
    </location>
</feature>
<evidence type="ECO:0000313" key="3">
    <source>
        <dbReference type="EMBL" id="OBR82591.1"/>
    </source>
</evidence>
<sequence>MSADPSMFQSTNGQMVNPQDIAMLAQQGYLRQQQQLTNMGQFGQAGAVGAAGAVRPMAGGQIPSVYQMGGITPQMQQDLLQRQIQAQQAAIAQQAQAQSHNQAQSGSSGPGRKKRGPKPSAGAQMISRQTTSLQPPHSQEQYIKNALSAPPSQAQISSHTTGAAPTKSEPIEPWADALDELDPREIAMGRFRKRHEVLGEIFGPDATKDIPQSAYDPWAGLGIDGETLEAKVLALEKENEELEARSRTVVEDFSRRLKEIESSHAVSV</sequence>
<keyword evidence="5" id="KW-1185">Reference proteome</keyword>
<evidence type="ECO:0000313" key="5">
    <source>
        <dbReference type="Proteomes" id="UP000078595"/>
    </source>
</evidence>
<accession>A0A1A5ZXQ1</accession>
<feature type="coiled-coil region" evidence="1">
    <location>
        <begin position="225"/>
        <end position="252"/>
    </location>
</feature>
<dbReference type="KEGG" id="kdj:28971052"/>
<dbReference type="OrthoDB" id="5321006at2759"/>
<name>A0A1A5ZXQ1_9TREE</name>
<reference evidence="4" key="2">
    <citation type="submission" date="2013-07" db="EMBL/GenBank/DDBJ databases">
        <authorList>
            <consortium name="The Broad Institute Genome Sequencing Platform"/>
            <person name="Cuomo C."/>
            <person name="Litvintseva A."/>
            <person name="Chen Y."/>
            <person name="Heitman J."/>
            <person name="Sun S."/>
            <person name="Springer D."/>
            <person name="Dromer F."/>
            <person name="Young S.K."/>
            <person name="Zeng Q."/>
            <person name="Gargeya S."/>
            <person name="Fitzgerald M."/>
            <person name="Abouelleil A."/>
            <person name="Alvarado L."/>
            <person name="Berlin A.M."/>
            <person name="Chapman S.B."/>
            <person name="Dewar J."/>
            <person name="Goldberg J."/>
            <person name="Griggs A."/>
            <person name="Gujja S."/>
            <person name="Hansen M."/>
            <person name="Howarth C."/>
            <person name="Imamovic A."/>
            <person name="Larimer J."/>
            <person name="McCowan C."/>
            <person name="Murphy C."/>
            <person name="Pearson M."/>
            <person name="Priest M."/>
            <person name="Roberts A."/>
            <person name="Saif S."/>
            <person name="Shea T."/>
            <person name="Sykes S."/>
            <person name="Wortman J."/>
            <person name="Nusbaum C."/>
            <person name="Birren B."/>
        </authorList>
    </citation>
    <scope>NUCLEOTIDE SEQUENCE</scope>
    <source>
        <strain evidence="4">CBS 10117</strain>
    </source>
</reference>
<dbReference type="RefSeq" id="XP_018260433.1">
    <property type="nucleotide sequence ID" value="XM_018410623.1"/>
</dbReference>
<dbReference type="EMBL" id="CP144540">
    <property type="protein sequence ID" value="WWC65699.1"/>
    <property type="molecule type" value="Genomic_DNA"/>
</dbReference>
<dbReference type="Proteomes" id="UP000078595">
    <property type="component" value="Chromosome 11"/>
</dbReference>
<dbReference type="AlphaFoldDB" id="A0A1A5ZXQ1"/>
<evidence type="ECO:0000256" key="2">
    <source>
        <dbReference type="SAM" id="MobiDB-lite"/>
    </source>
</evidence>
<keyword evidence="1" id="KW-0175">Coiled coil</keyword>